<keyword evidence="3 22" id="KW-0696">RNA-directed RNA polymerase</keyword>
<dbReference type="Pfam" id="PF00946">
    <property type="entry name" value="Mononeg_RNA_pol"/>
    <property type="match status" value="1"/>
</dbReference>
<dbReference type="RefSeq" id="YP_009094394.1">
    <property type="nucleotide sequence ID" value="NC_025395.1"/>
</dbReference>
<dbReference type="InterPro" id="IPR016269">
    <property type="entry name" value="RNA-dir_pol_paramyxovirus"/>
</dbReference>
<evidence type="ECO:0000259" key="23">
    <source>
        <dbReference type="PROSITE" id="PS50526"/>
    </source>
</evidence>
<comment type="catalytic activity">
    <reaction evidence="18 22">
        <text>a 5'-end (5'-triphosphoguanosine)-(2'-O-methyladenylyl)-adenylyl-cytidylyl-adenosine in mRNA + S-adenosyl-L-methionine = a 5'-end (N(7)-methyl 5'-triphosphoguanosine)-(2'-O-methyladenylyl)-adenylyl-cytidylyl-adenosine in mRNA + S-adenosyl-L-homocysteine</text>
        <dbReference type="Rhea" id="RHEA:65440"/>
        <dbReference type="Rhea" id="RHEA-COMP:16798"/>
        <dbReference type="Rhea" id="RHEA-COMP:16801"/>
        <dbReference type="ChEBI" id="CHEBI:57856"/>
        <dbReference type="ChEBI" id="CHEBI:59789"/>
        <dbReference type="ChEBI" id="CHEBI:156482"/>
        <dbReference type="ChEBI" id="CHEBI:156483"/>
    </reaction>
</comment>
<dbReference type="EC" id="2.7.7.88" evidence="22"/>
<evidence type="ECO:0000259" key="24">
    <source>
        <dbReference type="PROSITE" id="PS51590"/>
    </source>
</evidence>
<evidence type="ECO:0000256" key="13">
    <source>
        <dbReference type="ARBA" id="ARBA00022953"/>
    </source>
</evidence>
<dbReference type="Proteomes" id="UP000158370">
    <property type="component" value="Segment"/>
</dbReference>
<dbReference type="PROSITE" id="PS51590">
    <property type="entry name" value="SAM_MT_MNV_L"/>
    <property type="match status" value="1"/>
</dbReference>
<comment type="catalytic activity">
    <reaction evidence="22">
        <text>RNA(n) + a ribonucleoside 5'-triphosphate = RNA(n+1) + diphosphate</text>
        <dbReference type="Rhea" id="RHEA:21248"/>
        <dbReference type="Rhea" id="RHEA-COMP:14527"/>
        <dbReference type="Rhea" id="RHEA-COMP:17342"/>
        <dbReference type="ChEBI" id="CHEBI:33019"/>
        <dbReference type="ChEBI" id="CHEBI:61557"/>
        <dbReference type="ChEBI" id="CHEBI:140395"/>
        <dbReference type="EC" id="2.7.7.48"/>
    </reaction>
</comment>
<dbReference type="GO" id="GO:0003924">
    <property type="term" value="F:GTPase activity"/>
    <property type="evidence" value="ECO:0007669"/>
    <property type="project" value="RHEA"/>
</dbReference>
<dbReference type="EMBL" id="KF534749">
    <property type="protein sequence ID" value="AHU86506.1"/>
    <property type="molecule type" value="Viral_cRNA"/>
</dbReference>
<comment type="catalytic activity">
    <reaction evidence="20">
        <text>a 5'-end (5'-triphosphoguanosine)-adenylyl-adenylyl-cytidylyl-adenosine in mRNA + 2 S-adenosyl-L-methionine = a 5'-end (N(7)-methyl 5'-triphosphoguanosine)-(2'-O-methyladenylyl)-adenylyl-cytidylyl-adenosine in mRNA + 2 S-adenosyl-L-homocysteine + H(+)</text>
        <dbReference type="Rhea" id="RHEA:65376"/>
        <dbReference type="Rhea" id="RHEA-COMP:16797"/>
        <dbReference type="Rhea" id="RHEA-COMP:16798"/>
        <dbReference type="ChEBI" id="CHEBI:15378"/>
        <dbReference type="ChEBI" id="CHEBI:57856"/>
        <dbReference type="ChEBI" id="CHEBI:59789"/>
        <dbReference type="ChEBI" id="CHEBI:156483"/>
        <dbReference type="ChEBI" id="CHEBI:156484"/>
        <dbReference type="EC" id="2.1.1.375"/>
    </reaction>
</comment>
<keyword evidence="6 22" id="KW-0808">Transferase</keyword>
<evidence type="ECO:0000256" key="16">
    <source>
        <dbReference type="ARBA" id="ARBA00023268"/>
    </source>
</evidence>
<dbReference type="InterPro" id="IPR026890">
    <property type="entry name" value="Mononeg_mRNAcap"/>
</dbReference>
<dbReference type="InterPro" id="IPR039530">
    <property type="entry name" value="L_methyltransferase_rhabdo"/>
</dbReference>
<dbReference type="InterPro" id="IPR025786">
    <property type="entry name" value="Mononega_L_MeTrfase"/>
</dbReference>
<dbReference type="EC" id="2.1.1.-" evidence="22"/>
<evidence type="ECO:0000256" key="3">
    <source>
        <dbReference type="ARBA" id="ARBA00022484"/>
    </source>
</evidence>
<dbReference type="Pfam" id="PF14318">
    <property type="entry name" value="Mononeg_mRNAcap"/>
    <property type="match status" value="1"/>
</dbReference>
<evidence type="ECO:0000256" key="22">
    <source>
        <dbReference type="PIRNR" id="PIRNR000830"/>
    </source>
</evidence>
<dbReference type="NCBIfam" id="TIGR04198">
    <property type="entry name" value="paramyx_RNAcap"/>
    <property type="match status" value="1"/>
</dbReference>
<organism evidence="25 26">
    <name type="scientific">Puerto Almendras virus</name>
    <dbReference type="NCBI Taxonomy" id="1479613"/>
    <lineage>
        <taxon>Viruses</taxon>
        <taxon>Riboviria</taxon>
        <taxon>Orthornavirae</taxon>
        <taxon>Negarnaviricota</taxon>
        <taxon>Haploviricotina</taxon>
        <taxon>Monjiviricetes</taxon>
        <taxon>Mononegavirales</taxon>
        <taxon>Rhabdoviridae</taxon>
        <taxon>Alpharhabdovirinae</taxon>
        <taxon>Almendravirus</taxon>
        <taxon>Almendravirus almendras</taxon>
    </lineage>
</organism>
<keyword evidence="13 22" id="KW-0693">Viral RNA replication</keyword>
<keyword evidence="7 22" id="KW-0949">S-adenosyl-L-methionine</keyword>
<protein>
    <recommendedName>
        <fullName evidence="22">RNA-directed RNA polymerase L</fullName>
        <shortName evidence="22">Protein L</shortName>
    </recommendedName>
    <alternativeName>
        <fullName evidence="22">Large structural protein</fullName>
    </alternativeName>
    <alternativeName>
        <fullName evidence="22">Replicase</fullName>
    </alternativeName>
    <alternativeName>
        <fullName evidence="22">Transcriptase</fullName>
    </alternativeName>
    <domain>
        <recommendedName>
            <fullName evidence="22">RNA-directed RNA polymerase</fullName>
            <ecNumber evidence="22">2.7.7.48</ecNumber>
        </recommendedName>
    </domain>
    <domain>
        <recommendedName>
            <fullName evidence="22">GTP phosphohydrolase</fullName>
            <ecNumber evidence="22">3.6.1.-</ecNumber>
        </recommendedName>
    </domain>
    <domain>
        <recommendedName>
            <fullName evidence="22">GDP polyribonucleotidyltransferase</fullName>
            <ecNumber evidence="22">2.7.7.88</ecNumber>
        </recommendedName>
        <alternativeName>
            <fullName evidence="22">PRNTase</fullName>
        </alternativeName>
    </domain>
    <domain>
        <recommendedName>
            <fullName evidence="22">mRNA (nucleoside-2'-O-)-methyltransferase</fullName>
            <shortName evidence="22">N1-2'-O-MTase</shortName>
            <ecNumber evidence="22">2.1.1.-</ecNumber>
        </recommendedName>
    </domain>
    <domain>
        <recommendedName>
            <fullName evidence="22">mRNA (guanine-N(7)-)-methyltransferase</fullName>
            <shortName evidence="22">G-N7-MTase</shortName>
        </recommendedName>
    </domain>
</protein>
<dbReference type="GO" id="GO:0030430">
    <property type="term" value="C:host cell cytoplasm"/>
    <property type="evidence" value="ECO:0007669"/>
    <property type="project" value="UniProtKB-SubCell"/>
</dbReference>
<keyword evidence="4 22" id="KW-0489">Methyltransferase</keyword>
<evidence type="ECO:0000256" key="8">
    <source>
        <dbReference type="ARBA" id="ARBA00022695"/>
    </source>
</evidence>
<keyword evidence="9 22" id="KW-0547">Nucleotide-binding</keyword>
<keyword evidence="8 22" id="KW-0548">Nucleotidyltransferase</keyword>
<keyword evidence="14 22" id="KW-0506">mRNA capping</keyword>
<evidence type="ECO:0000256" key="19">
    <source>
        <dbReference type="ARBA" id="ARBA00047332"/>
    </source>
</evidence>
<dbReference type="InterPro" id="IPR048397">
    <property type="entry name" value="Methyltrans_Mon_CD"/>
</dbReference>
<evidence type="ECO:0000256" key="20">
    <source>
        <dbReference type="ARBA" id="ARBA00047370"/>
    </source>
</evidence>
<dbReference type="GO" id="GO:0044423">
    <property type="term" value="C:virion component"/>
    <property type="evidence" value="ECO:0007669"/>
    <property type="project" value="UniProtKB-KW"/>
</dbReference>
<dbReference type="InterPro" id="IPR014023">
    <property type="entry name" value="Mononeg_RNA_pol_cat"/>
</dbReference>
<dbReference type="GO" id="GO:0004482">
    <property type="term" value="F:mRNA 5'-cap (guanine-N7-)-methyltransferase activity"/>
    <property type="evidence" value="ECO:0007669"/>
    <property type="project" value="InterPro"/>
</dbReference>
<dbReference type="Pfam" id="PF14314">
    <property type="entry name" value="Methyltrans_Mon_2nd"/>
    <property type="match status" value="1"/>
</dbReference>
<evidence type="ECO:0000256" key="21">
    <source>
        <dbReference type="ARBA" id="ARBA00048548"/>
    </source>
</evidence>
<evidence type="ECO:0000313" key="26">
    <source>
        <dbReference type="Proteomes" id="UP000158370"/>
    </source>
</evidence>
<comment type="function">
    <text evidence="22">RNA-directed RNA polymerase that catalyzes the transcription of viral mRNAs, their capping and polyadenylation. The template is composed of the viral RNA tightly encapsidated by the nucleoprotein (N). The viral polymerase binds to the genomic RNA at the 3' leader promoter, and transcribes subsequently all viral mRNAs with a decreasing efficiency. The first gene is the most transcribed, and the last the least transcribed. The viral phosphoprotein acts as a processivity factor. Capping is concomitant with initiation of mRNA transcription. Indeed, a GDP polyribonucleotidyl transferase (PRNTase) adds the cap structure when the nascent RNA chain length has reached few nucleotides. Ribose 2'-O methylation of viral mRNA cap precedes and facilitates subsequent guanine-N-7 methylation, both activities being carried by the viral polymerase. Polyadenylation of mRNAs occur by a stuttering mechanism at a slipery stop site present at the end viral genes. After finishing transcription of a mRNA, the polymerase can resume transcription of the downstream gene.</text>
</comment>
<dbReference type="PIRSF" id="PIRSF000830">
    <property type="entry name" value="RNA_pol_ParamyxoV"/>
    <property type="match status" value="1"/>
</dbReference>
<dbReference type="GeneID" id="21011839"/>
<comment type="catalytic activity">
    <reaction evidence="21 22">
        <text>GTP + H2O = GDP + phosphate + H(+)</text>
        <dbReference type="Rhea" id="RHEA:19669"/>
        <dbReference type="ChEBI" id="CHEBI:15377"/>
        <dbReference type="ChEBI" id="CHEBI:15378"/>
        <dbReference type="ChEBI" id="CHEBI:37565"/>
        <dbReference type="ChEBI" id="CHEBI:43474"/>
        <dbReference type="ChEBI" id="CHEBI:58189"/>
    </reaction>
</comment>
<comment type="function">
    <text evidence="1 22">RNA-directed RNA polymerase that catalyzes the replication of viral genomic RNA. The template is composed of the viral RNA tightly encapsidated by the nucleoprotein (N). The replicase mode is dependent on intracellular N protein concentration. In this mode, the polymerase replicates the whole viral genome without recognizing transcriptional signals, and the replicated genome is not caped or polyadenylated.</text>
</comment>
<sequence>MDLTDYDGYDNSFADEVFGEEYIDENTVGMQRRQRTLKTPLVNDDYNLNSPIMPDIINGLYEYYYKGTKPSHHTAHIMKIINGLSSAGIKFRSIGSIYHTYKHAYNYLINKHCLPSEKTRKFVMDWNFNFNNIKVIPDTFVQTIGSKPYKDMILSKIIDDDYLMNLLDKYLEINFIIEMMVQGESRVKYMNHDKNWHVKQIGNCNNNIFSIRTSRFNGIINEEVLVLNNDYIIYDKNILLMIKDILIGRFNTLLIVKFNTEDRYTPNLMQTMKSIFDLGDRHVLNKSNLAFEDFTLLEPICINRFDHLSSKTRPLIPRHMNFQNYIESKVIDPDKDRQLFKNKLYGLISSIDNPHDLTVVFSSFRLFGHPVIEYEEGLLKVKSQVRMKKNIDEKYAKSLASDLMKIILNRHYNKTKKWNVIDNVHNKNIPGTGFLIKNVRPNKRELNLLGDRWDELEIDPIFEVPEDIDDSNIFSDKTHSLDLDEIIKYQKRDKTNPIPTKRVLKTYLEKEKVNVKHFVNSVDASGLPEKALVIGLKAKERELKRFGRFFTLMSWDLRLYFVISEYLIKKDIVKLFDGLTMADSFIDVINKMLSRTNGQAHCTYDKITFANHIDYSKWNNHQRDEAVGPVFSVMDKCYGLTNFFRRSHKFFQDSKIYYPERPEYFGKESENNPFYWEGQVGGFEGIRQKGWSVVGILCLLRESKDRNTKTEFLVQGDNQVIFNSYTTPKHVVNQELIDEIDKIRNNNEYIVDKIKLGSIKLGLLINDDETLQSANFSSYSKIPIYKGNILNLETKKYNRVNGLTNDQLPTSSNIMSSVNSTALSVCQYDPVCRNAAYWHGVFGIFIMMLLGLWNPMGEFATDSLRFEVTHLIRWLYLDQCLGGNTGMSLSRLLIRRFPDPITESLSFYKKMAEMIKNPTIKKLFTSFGYPIKSRITDFSFNKLFEDPTALNILKGGNILLIIKDQVKKSLINIKHEIKNQVLRNALGQSVEQEKYLITFLKTINPCFPRFISDFKASSICGYIDQIVGLVQNSRTIRNLFSYEFEGQVRLKVRKWELMMWRSILDDEIRDTAGMWKCSSTHADYLRRTTWGKEIIGSTIPHPYEYQSKLIFNIEDHLQHNAKNIITCVIPRKYRKDINLLGMSRPYLGSNTKESTSVLQPWEKEITNPLYRKASSLRRGINWLTDRESMLSKSIYNNLKYVTNVDLSSELETQRKRRSGTAEHRYRSDRQSNGGFCNISPNILTWMIITSNNMNDLSDVNYDFMYQASLIYTETVGASILQDGHYIPSFGMGISCTECIREVKNIKLDSKFIYNPQIILKQFWLNKLIYTSVKESEEILNDIYPIATDSYIKNIPYHVGFHQALGFLLIADNMVDMMSISDLFPIGVSLKINTSSWLTGVIDGLVIGSCYSVLNNEDFLSGRHQYSIIGHRFHTLVGRLGEDSSFTPILNLNNVCYHITRASKFAPPEYPPSNSSLIKCFKTVCLYLFSFDKDLRYQRITQLYKDFKIFDDFDNDEIKLVIRLGYLAYKTVLTEHYNTSKSKTINQIKNYLTELRKEMSDKEKFREASLIIEPHGINISILPKEVRYVVENDYKEQFRRVELNVYPDTKELGVEWFKYVRGVNLNTKVEKRRGNEIPFISGLRVYRCATGAHYKLNVILNELEIDPKFCLIGGDGSGGLNALVLRKYLNSTTVFNSLLELNETNFRGSSPGTPQAVNMMPIDYSSRCINLEDCWLNPSDLTTSECWNYFAETVRKAKRKLDLIILDMEARDSISYQAIYVHLLDHLNLLEKGGTIIGKCYTNLIQDLNYVWENLYLLGFNIYFCNNKYTSSYSTEVYVIIRKIPVAFSDRSIRLNHLYELNRSIRSDEEEFERGLKLNVRKMYSQIPPNLTECYSVYYLEYLNKLGIKMGIGEQSIQLLIRNKEYNKYIDMILYYSTVDVNMGAREIISDNQITRLVCWYIGLLLYISYNKKDLEIYTYAVQLNNSYLTISMNRNTRSFYLNTQINNFNGYKKTVPPLRDNNHINSVLRIMCGLNVVGDLQLTKVKWDNKMQTNFTIFN</sequence>
<evidence type="ECO:0000256" key="7">
    <source>
        <dbReference type="ARBA" id="ARBA00022691"/>
    </source>
</evidence>
<evidence type="ECO:0000256" key="9">
    <source>
        <dbReference type="ARBA" id="ARBA00022741"/>
    </source>
</evidence>
<dbReference type="EC" id="2.7.7.48" evidence="22"/>
<keyword evidence="15 22" id="KW-1035">Host cytoplasm</keyword>
<proteinExistence type="inferred from homology"/>
<evidence type="ECO:0000256" key="14">
    <source>
        <dbReference type="ARBA" id="ARBA00023042"/>
    </source>
</evidence>
<dbReference type="PROSITE" id="PS50526">
    <property type="entry name" value="RDRP_SSRNA_NEG_NONSEG"/>
    <property type="match status" value="1"/>
</dbReference>
<keyword evidence="5 22" id="KW-0507">mRNA processing</keyword>
<evidence type="ECO:0000256" key="17">
    <source>
        <dbReference type="ARBA" id="ARBA00024494"/>
    </source>
</evidence>
<accession>X4QM12</accession>
<gene>
    <name evidence="25" type="primary">L</name>
</gene>
<comment type="catalytic activity">
    <reaction evidence="19 22">
        <text>a 5'-end (5'-triphosphoguanosine)-adenylyl-adenylyl-cytidylyl-adenosine in mRNA + S-adenosyl-L-methionine = a 5'-end (5'-triphosphoguanosine)-(2'-O-methyladenylyl)-adenylyl-cytidylyl-adenosine in mRNA + S-adenosyl-L-homocysteine + H(+)</text>
        <dbReference type="Rhea" id="RHEA:65380"/>
        <dbReference type="Rhea" id="RHEA-COMP:16797"/>
        <dbReference type="Rhea" id="RHEA-COMP:16801"/>
        <dbReference type="ChEBI" id="CHEBI:15378"/>
        <dbReference type="ChEBI" id="CHEBI:57856"/>
        <dbReference type="ChEBI" id="CHEBI:59789"/>
        <dbReference type="ChEBI" id="CHEBI:156482"/>
        <dbReference type="ChEBI" id="CHEBI:156484"/>
    </reaction>
</comment>
<dbReference type="EC" id="3.6.1.-" evidence="22"/>
<keyword evidence="11 22" id="KW-0067">ATP-binding</keyword>
<dbReference type="Pfam" id="PF21080">
    <property type="entry name" value="Methyltrans_Mon_1st"/>
    <property type="match status" value="1"/>
</dbReference>
<feature type="domain" description="RdRp catalytic" evidence="23">
    <location>
        <begin position="607"/>
        <end position="787"/>
    </location>
</feature>
<dbReference type="GO" id="GO:0005524">
    <property type="term" value="F:ATP binding"/>
    <property type="evidence" value="ECO:0007669"/>
    <property type="project" value="UniProtKB-KW"/>
</dbReference>
<dbReference type="GO" id="GO:0003968">
    <property type="term" value="F:RNA-directed RNA polymerase activity"/>
    <property type="evidence" value="ECO:0007669"/>
    <property type="project" value="UniProtKB-KW"/>
</dbReference>
<evidence type="ECO:0000256" key="11">
    <source>
        <dbReference type="ARBA" id="ARBA00022840"/>
    </source>
</evidence>
<evidence type="ECO:0000256" key="2">
    <source>
        <dbReference type="ARBA" id="ARBA00007934"/>
    </source>
</evidence>
<comment type="similarity">
    <text evidence="2 22">Belongs to the paramyxovirus L protein family.</text>
</comment>
<keyword evidence="12 22" id="KW-0946">Virion</keyword>
<evidence type="ECO:0000256" key="5">
    <source>
        <dbReference type="ARBA" id="ARBA00022664"/>
    </source>
</evidence>
<evidence type="ECO:0000256" key="4">
    <source>
        <dbReference type="ARBA" id="ARBA00022603"/>
    </source>
</evidence>
<comment type="subcellular location">
    <subcellularLocation>
        <location evidence="22">Virion</location>
    </subcellularLocation>
    <subcellularLocation>
        <location evidence="22">Host cytoplasm</location>
    </subcellularLocation>
</comment>
<keyword evidence="26" id="KW-1185">Reference proteome</keyword>
<dbReference type="KEGG" id="vg:21011839"/>
<evidence type="ECO:0000256" key="1">
    <source>
        <dbReference type="ARBA" id="ARBA00003132"/>
    </source>
</evidence>
<evidence type="ECO:0000313" key="25">
    <source>
        <dbReference type="EMBL" id="AHU86506.1"/>
    </source>
</evidence>
<evidence type="ECO:0000256" key="10">
    <source>
        <dbReference type="ARBA" id="ARBA00022801"/>
    </source>
</evidence>
<dbReference type="InterPro" id="IPR039736">
    <property type="entry name" value="L_poly_C"/>
</dbReference>
<feature type="domain" description="Mononegavirus-type SAM-dependent 2'-O-MTase" evidence="24">
    <location>
        <begin position="1643"/>
        <end position="1839"/>
    </location>
</feature>
<evidence type="ECO:0000256" key="15">
    <source>
        <dbReference type="ARBA" id="ARBA00023200"/>
    </source>
</evidence>
<evidence type="ECO:0000256" key="12">
    <source>
        <dbReference type="ARBA" id="ARBA00022844"/>
    </source>
</evidence>
<keyword evidence="10" id="KW-0378">Hydrolase</keyword>
<evidence type="ECO:0000256" key="6">
    <source>
        <dbReference type="ARBA" id="ARBA00022679"/>
    </source>
</evidence>
<reference evidence="25 26" key="1">
    <citation type="journal article" date="2014" name="J. Gen. Virol.">
        <title>Arboretum and Puerto Almendras viruses: two novel rhabdoviruses isolated from mosquitoes in Peru.</title>
        <authorList>
            <person name="Vasilakis N."/>
            <person name="Castro-Llanos F."/>
            <person name="Widen S.G."/>
            <person name="Aguilar P.V."/>
            <person name="Guzman H."/>
            <person name="Guevara C."/>
            <person name="Fernandez R."/>
            <person name="Auguste A.J."/>
            <person name="Wood T.G."/>
            <person name="Popov V."/>
            <person name="Mundal K."/>
            <person name="Ghedin E."/>
            <person name="Kochel T.J."/>
            <person name="Holmes E.C."/>
            <person name="Walker P.J."/>
            <person name="Tesh R.B."/>
        </authorList>
    </citation>
    <scope>NUCLEOTIDE SEQUENCE [LARGE SCALE GENOMIC DNA]</scope>
    <source>
        <strain evidence="25">LO-39</strain>
    </source>
</reference>
<evidence type="ECO:0000256" key="18">
    <source>
        <dbReference type="ARBA" id="ARBA00024499"/>
    </source>
</evidence>
<comment type="catalytic activity">
    <reaction evidence="17">
        <text>a 5'-end triphospho-adenylyl-adenylyl-cytidylyl-adenosine in mRNA + GDP + H(+) = a 5'-end (5'-triphosphoguanosine)-adenylyl-adenylyl-cytidylyl-adenosine in mRNA + diphosphate</text>
        <dbReference type="Rhea" id="RHEA:65436"/>
        <dbReference type="Rhea" id="RHEA-COMP:16797"/>
        <dbReference type="Rhea" id="RHEA-COMP:16799"/>
        <dbReference type="ChEBI" id="CHEBI:15378"/>
        <dbReference type="ChEBI" id="CHEBI:33019"/>
        <dbReference type="ChEBI" id="CHEBI:58189"/>
        <dbReference type="ChEBI" id="CHEBI:156484"/>
        <dbReference type="ChEBI" id="CHEBI:156503"/>
        <dbReference type="EC" id="2.7.7.88"/>
    </reaction>
</comment>
<keyword evidence="16" id="KW-0511">Multifunctional enzyme</keyword>
<name>X4QM12_9RHAB</name>